<dbReference type="Proteomes" id="UP001189122">
    <property type="component" value="Unassembled WGS sequence"/>
</dbReference>
<dbReference type="PANTHER" id="PTHR13068:SF236">
    <property type="entry name" value="OS02G0749800 PROTEIN"/>
    <property type="match status" value="1"/>
</dbReference>
<keyword evidence="5" id="KW-1185">Reference proteome</keyword>
<keyword evidence="2" id="KW-0805">Transcription regulation</keyword>
<evidence type="ECO:0000256" key="1">
    <source>
        <dbReference type="ARBA" id="ARBA00007692"/>
    </source>
</evidence>
<dbReference type="FunFam" id="1.25.70.10:FF:000001">
    <property type="entry name" value="Mitochondrial transcription termination factor-like"/>
    <property type="match status" value="1"/>
</dbReference>
<keyword evidence="2" id="KW-0804">Transcription</keyword>
<dbReference type="EMBL" id="CACRZD030000009">
    <property type="protein sequence ID" value="CAA6665107.1"/>
    <property type="molecule type" value="Genomic_DNA"/>
</dbReference>
<dbReference type="GO" id="GO:0006353">
    <property type="term" value="P:DNA-templated transcription termination"/>
    <property type="evidence" value="ECO:0007669"/>
    <property type="project" value="UniProtKB-KW"/>
</dbReference>
<protein>
    <submittedName>
        <fullName evidence="4">Uncharacterized protein</fullName>
    </submittedName>
</protein>
<dbReference type="EMBL" id="LR743596">
    <property type="protein sequence ID" value="CAA2625761.1"/>
    <property type="molecule type" value="Genomic_DNA"/>
</dbReference>
<dbReference type="PANTHER" id="PTHR13068">
    <property type="entry name" value="CGI-12 PROTEIN-RELATED"/>
    <property type="match status" value="1"/>
</dbReference>
<evidence type="ECO:0000256" key="2">
    <source>
        <dbReference type="ARBA" id="ARBA00022472"/>
    </source>
</evidence>
<keyword evidence="2" id="KW-0806">Transcription termination</keyword>
<accession>A0A7I8J4E9</accession>
<dbReference type="Pfam" id="PF02536">
    <property type="entry name" value="mTERF"/>
    <property type="match status" value="1"/>
</dbReference>
<dbReference type="InterPro" id="IPR003690">
    <property type="entry name" value="MTERF"/>
</dbReference>
<keyword evidence="3" id="KW-0809">Transit peptide</keyword>
<dbReference type="GO" id="GO:0003676">
    <property type="term" value="F:nucleic acid binding"/>
    <property type="evidence" value="ECO:0007669"/>
    <property type="project" value="InterPro"/>
</dbReference>
<reference evidence="4 5" key="1">
    <citation type="submission" date="2019-12" db="EMBL/GenBank/DDBJ databases">
        <authorList>
            <person name="Scholz U."/>
            <person name="Mascher M."/>
            <person name="Fiebig A."/>
        </authorList>
    </citation>
    <scope>NUCLEOTIDE SEQUENCE</scope>
</reference>
<gene>
    <name evidence="4" type="ORF">SI7747_09011496</name>
</gene>
<evidence type="ECO:0000256" key="3">
    <source>
        <dbReference type="ARBA" id="ARBA00022946"/>
    </source>
</evidence>
<evidence type="ECO:0000313" key="5">
    <source>
        <dbReference type="Proteomes" id="UP001189122"/>
    </source>
</evidence>
<dbReference type="AlphaFoldDB" id="A0A7I8J4E9"/>
<evidence type="ECO:0000313" key="4">
    <source>
        <dbReference type="EMBL" id="CAA2625761.1"/>
    </source>
</evidence>
<sequence length="389" mass="43299">MWLAGQLRQLQACRRCHLFFPHSGGALLAGLRLVSSGELSGGGAAHFMVDYLVDSCGLSATEALRVSLNLAHLKSPEKPATVVRLLREEGLEVADIRCVVLKVPRVLLAGAEKTLRPKIGALHGAGFSGRDVAQILSANPNIVFFRDVPRRVEFWKKALGTNQNLLKTLKRDPRLLCYSLENRVGPGLCLLRDLGIPEDRLAALIVRRPRLVSGKPERIRSLFEWVRSLGITPDSRRFVEALASLDNLSRATFDAKVELLRSFGWTQQELLSAIHRFPVILRYSEKKIQAMMEFLLKVVGCDPSYVARHPTLVGYSMEKRLMPRFFVLQSLRTKGIPTGGNCLLSAMLVSEESFVERYILRHGEEAPELLEAYRDLCSSKGKETSAGGE</sequence>
<proteinExistence type="inferred from homology"/>
<organism evidence="4">
    <name type="scientific">Spirodela intermedia</name>
    <name type="common">Intermediate duckweed</name>
    <dbReference type="NCBI Taxonomy" id="51605"/>
    <lineage>
        <taxon>Eukaryota</taxon>
        <taxon>Viridiplantae</taxon>
        <taxon>Streptophyta</taxon>
        <taxon>Embryophyta</taxon>
        <taxon>Tracheophyta</taxon>
        <taxon>Spermatophyta</taxon>
        <taxon>Magnoliopsida</taxon>
        <taxon>Liliopsida</taxon>
        <taxon>Araceae</taxon>
        <taxon>Lemnoideae</taxon>
        <taxon>Spirodela</taxon>
    </lineage>
</organism>
<name>A0A7I8J4E9_SPIIN</name>
<comment type="similarity">
    <text evidence="1">Belongs to the mTERF family.</text>
</comment>
<dbReference type="InterPro" id="IPR038538">
    <property type="entry name" value="MTERF_sf"/>
</dbReference>
<dbReference type="Gene3D" id="1.25.70.10">
    <property type="entry name" value="Transcription termination factor 3, mitochondrial"/>
    <property type="match status" value="1"/>
</dbReference>
<dbReference type="SMART" id="SM00733">
    <property type="entry name" value="Mterf"/>
    <property type="match status" value="6"/>
</dbReference>